<reference evidence="2" key="1">
    <citation type="journal article" date="2017" name="Front. Plant Sci.">
        <title>Climate Clever Clovers: New Paradigm to Reduce the Environmental Footprint of Ruminants by Breeding Low Methanogenic Forages Utilizing Haplotype Variation.</title>
        <authorList>
            <person name="Kaur P."/>
            <person name="Appels R."/>
            <person name="Bayer P.E."/>
            <person name="Keeble-Gagnere G."/>
            <person name="Wang J."/>
            <person name="Hirakawa H."/>
            <person name="Shirasawa K."/>
            <person name="Vercoe P."/>
            <person name="Stefanova K."/>
            <person name="Durmic Z."/>
            <person name="Nichols P."/>
            <person name="Revell C."/>
            <person name="Isobe S.N."/>
            <person name="Edwards D."/>
            <person name="Erskine W."/>
        </authorList>
    </citation>
    <scope>NUCLEOTIDE SEQUENCE [LARGE SCALE GENOMIC DNA]</scope>
    <source>
        <strain evidence="2">cv. Daliak</strain>
    </source>
</reference>
<protein>
    <submittedName>
        <fullName evidence="1">Uncharacterized protein</fullName>
    </submittedName>
</protein>
<dbReference type="AlphaFoldDB" id="A0A2Z6MIE9"/>
<dbReference type="Proteomes" id="UP000242715">
    <property type="component" value="Unassembled WGS sequence"/>
</dbReference>
<evidence type="ECO:0000313" key="2">
    <source>
        <dbReference type="Proteomes" id="UP000242715"/>
    </source>
</evidence>
<organism evidence="1 2">
    <name type="scientific">Trifolium subterraneum</name>
    <name type="common">Subterranean clover</name>
    <dbReference type="NCBI Taxonomy" id="3900"/>
    <lineage>
        <taxon>Eukaryota</taxon>
        <taxon>Viridiplantae</taxon>
        <taxon>Streptophyta</taxon>
        <taxon>Embryophyta</taxon>
        <taxon>Tracheophyta</taxon>
        <taxon>Spermatophyta</taxon>
        <taxon>Magnoliopsida</taxon>
        <taxon>eudicotyledons</taxon>
        <taxon>Gunneridae</taxon>
        <taxon>Pentapetalae</taxon>
        <taxon>rosids</taxon>
        <taxon>fabids</taxon>
        <taxon>Fabales</taxon>
        <taxon>Fabaceae</taxon>
        <taxon>Papilionoideae</taxon>
        <taxon>50 kb inversion clade</taxon>
        <taxon>NPAAA clade</taxon>
        <taxon>Hologalegina</taxon>
        <taxon>IRL clade</taxon>
        <taxon>Trifolieae</taxon>
        <taxon>Trifolium</taxon>
    </lineage>
</organism>
<keyword evidence="2" id="KW-1185">Reference proteome</keyword>
<proteinExistence type="predicted"/>
<dbReference type="EMBL" id="DF973258">
    <property type="protein sequence ID" value="GAU22945.1"/>
    <property type="molecule type" value="Genomic_DNA"/>
</dbReference>
<sequence length="130" mass="14683">MIYDESDHHHHLAQYHNHYYPQQQEEAKEVNDDANCDNLINDVSVMDKGDNNNKGDCDKSSTDYCCDDVFTSFLDSLINDDAFAAHRSENDPADPLISSAVPSVLWESPLMSTNFTRKEDSTKTGKLHDA</sequence>
<evidence type="ECO:0000313" key="1">
    <source>
        <dbReference type="EMBL" id="GAU22945.1"/>
    </source>
</evidence>
<dbReference type="OrthoDB" id="1682467at2759"/>
<name>A0A2Z6MIE9_TRISU</name>
<gene>
    <name evidence="1" type="ORF">TSUD_326730</name>
</gene>
<accession>A0A2Z6MIE9</accession>